<protein>
    <recommendedName>
        <fullName evidence="2">EamA domain-containing protein</fullName>
    </recommendedName>
</protein>
<evidence type="ECO:0000313" key="4">
    <source>
        <dbReference type="Proteomes" id="UP000307749"/>
    </source>
</evidence>
<feature type="transmembrane region" description="Helical" evidence="1">
    <location>
        <begin position="181"/>
        <end position="200"/>
    </location>
</feature>
<evidence type="ECO:0000313" key="3">
    <source>
        <dbReference type="EMBL" id="THD09717.1"/>
    </source>
</evidence>
<organism evidence="3 4">
    <name type="scientific">Metallibacterium scheffleri</name>
    <dbReference type="NCBI Taxonomy" id="993689"/>
    <lineage>
        <taxon>Bacteria</taxon>
        <taxon>Pseudomonadati</taxon>
        <taxon>Pseudomonadota</taxon>
        <taxon>Gammaproteobacteria</taxon>
        <taxon>Lysobacterales</taxon>
        <taxon>Rhodanobacteraceae</taxon>
        <taxon>Metallibacterium</taxon>
    </lineage>
</organism>
<dbReference type="Proteomes" id="UP000307749">
    <property type="component" value="Unassembled WGS sequence"/>
</dbReference>
<feature type="transmembrane region" description="Helical" evidence="1">
    <location>
        <begin position="32"/>
        <end position="53"/>
    </location>
</feature>
<feature type="transmembrane region" description="Helical" evidence="1">
    <location>
        <begin position="220"/>
        <end position="239"/>
    </location>
</feature>
<feature type="transmembrane region" description="Helical" evidence="1">
    <location>
        <begin position="155"/>
        <end position="175"/>
    </location>
</feature>
<feature type="domain" description="EamA" evidence="2">
    <location>
        <begin position="3"/>
        <end position="136"/>
    </location>
</feature>
<name>A0A4S3KLI2_9GAMM</name>
<gene>
    <name evidence="3" type="ORF">B1806_10335</name>
</gene>
<feature type="domain" description="EamA" evidence="2">
    <location>
        <begin position="153"/>
        <end position="290"/>
    </location>
</feature>
<reference evidence="3 4" key="1">
    <citation type="submission" date="2017-02" db="EMBL/GenBank/DDBJ databases">
        <title>Whole genome sequencing of Metallibacterium scheffleri DSM 24874 (T).</title>
        <authorList>
            <person name="Kumar S."/>
            <person name="Patil P."/>
            <person name="Patil P.B."/>
        </authorList>
    </citation>
    <scope>NUCLEOTIDE SEQUENCE [LARGE SCALE GENOMIC DNA]</scope>
    <source>
        <strain evidence="3 4">DSM 24874</strain>
    </source>
</reference>
<comment type="caution">
    <text evidence="3">The sequence shown here is derived from an EMBL/GenBank/DDBJ whole genome shotgun (WGS) entry which is preliminary data.</text>
</comment>
<dbReference type="Pfam" id="PF00892">
    <property type="entry name" value="EamA"/>
    <property type="match status" value="2"/>
</dbReference>
<feature type="transmembrane region" description="Helical" evidence="1">
    <location>
        <begin position="121"/>
        <end position="143"/>
    </location>
</feature>
<dbReference type="InterPro" id="IPR037185">
    <property type="entry name" value="EmrE-like"/>
</dbReference>
<dbReference type="InterPro" id="IPR000620">
    <property type="entry name" value="EamA_dom"/>
</dbReference>
<feature type="transmembrane region" description="Helical" evidence="1">
    <location>
        <begin position="6"/>
        <end position="25"/>
    </location>
</feature>
<feature type="transmembrane region" description="Helical" evidence="1">
    <location>
        <begin position="245"/>
        <end position="267"/>
    </location>
</feature>
<dbReference type="EMBL" id="MWQO01000036">
    <property type="protein sequence ID" value="THD09717.1"/>
    <property type="molecule type" value="Genomic_DNA"/>
</dbReference>
<dbReference type="Gene3D" id="1.10.3730.20">
    <property type="match status" value="1"/>
</dbReference>
<keyword evidence="1" id="KW-0812">Transmembrane</keyword>
<accession>A0A4S3KLI2</accession>
<dbReference type="PANTHER" id="PTHR22911:SF137">
    <property type="entry name" value="SOLUTE CARRIER FAMILY 35 MEMBER G2-RELATED"/>
    <property type="match status" value="1"/>
</dbReference>
<sequence>MGLGEALSIGSALAWAVAVIIYKRLGETLPPLLLNLLKNLLVLGMLLLSVLALRTPLPHLDALGVGVTLLSGLLGMAAADSLYFAALNKLGAGRAGILGNLYSPFVIVLSVLFLGETMRPLQWLGFVLVSLGVLVVGHAQGQAAAVDRARARRGFIQGIAAIFLMAVAIVLIKPWLAWQPLLWMVLLRTLGGLLGLGLVFTWRRQSPLHCLRGRRLRWPLLLLAAFIGQYVAVLLWVGGYKYAPATVAAILNETSSAFIVLLAALLLREPLTPRKLIGVSCTLAGVSCLLLA</sequence>
<feature type="transmembrane region" description="Helical" evidence="1">
    <location>
        <begin position="65"/>
        <end position="85"/>
    </location>
</feature>
<dbReference type="AlphaFoldDB" id="A0A4S3KLI2"/>
<keyword evidence="1" id="KW-1133">Transmembrane helix</keyword>
<proteinExistence type="predicted"/>
<evidence type="ECO:0000256" key="1">
    <source>
        <dbReference type="SAM" id="Phobius"/>
    </source>
</evidence>
<keyword evidence="1" id="KW-0472">Membrane</keyword>
<evidence type="ECO:0000259" key="2">
    <source>
        <dbReference type="Pfam" id="PF00892"/>
    </source>
</evidence>
<keyword evidence="4" id="KW-1185">Reference proteome</keyword>
<dbReference type="GO" id="GO:0016020">
    <property type="term" value="C:membrane"/>
    <property type="evidence" value="ECO:0007669"/>
    <property type="project" value="InterPro"/>
</dbReference>
<dbReference type="SUPFAM" id="SSF103481">
    <property type="entry name" value="Multidrug resistance efflux transporter EmrE"/>
    <property type="match status" value="2"/>
</dbReference>
<feature type="transmembrane region" description="Helical" evidence="1">
    <location>
        <begin position="97"/>
        <end position="115"/>
    </location>
</feature>
<dbReference type="RefSeq" id="WP_081126646.1">
    <property type="nucleotide sequence ID" value="NZ_LDOS01000001.1"/>
</dbReference>
<dbReference type="PANTHER" id="PTHR22911">
    <property type="entry name" value="ACYL-MALONYL CONDENSING ENZYME-RELATED"/>
    <property type="match status" value="1"/>
</dbReference>
<dbReference type="OrthoDB" id="7841315at2"/>
<dbReference type="STRING" id="993689.GCA_002077135_01349"/>